<dbReference type="GeneID" id="36403383"/>
<sequence>MRSNRLGRKSAIDSTRIVVEAPRSIDPSNYCFESIISALVKMKMAGRATGVSQKIRHIAASAPPKCGEDTRAAESDGNVTPLMCRATRTIELLMHPGEP</sequence>
<accession>A0A0P1ABS9</accession>
<dbReference type="AlphaFoldDB" id="A0A0P1ABS9"/>
<proteinExistence type="predicted"/>
<evidence type="ECO:0000313" key="1">
    <source>
        <dbReference type="EMBL" id="CEG38242.1"/>
    </source>
</evidence>
<dbReference type="EMBL" id="CCYD01000321">
    <property type="protein sequence ID" value="CEG38242.1"/>
    <property type="molecule type" value="Genomic_DNA"/>
</dbReference>
<reference evidence="2" key="1">
    <citation type="submission" date="2014-09" db="EMBL/GenBank/DDBJ databases">
        <authorList>
            <person name="Sharma Rahul"/>
            <person name="Thines Marco"/>
        </authorList>
    </citation>
    <scope>NUCLEOTIDE SEQUENCE [LARGE SCALE GENOMIC DNA]</scope>
</reference>
<protein>
    <submittedName>
        <fullName evidence="1">Uncharacterized protein</fullName>
    </submittedName>
</protein>
<evidence type="ECO:0000313" key="2">
    <source>
        <dbReference type="Proteomes" id="UP000054928"/>
    </source>
</evidence>
<organism evidence="1 2">
    <name type="scientific">Plasmopara halstedii</name>
    <name type="common">Downy mildew of sunflower</name>
    <dbReference type="NCBI Taxonomy" id="4781"/>
    <lineage>
        <taxon>Eukaryota</taxon>
        <taxon>Sar</taxon>
        <taxon>Stramenopiles</taxon>
        <taxon>Oomycota</taxon>
        <taxon>Peronosporomycetes</taxon>
        <taxon>Peronosporales</taxon>
        <taxon>Peronosporaceae</taxon>
        <taxon>Plasmopara</taxon>
    </lineage>
</organism>
<dbReference type="Proteomes" id="UP000054928">
    <property type="component" value="Unassembled WGS sequence"/>
</dbReference>
<keyword evidence="2" id="KW-1185">Reference proteome</keyword>
<dbReference type="RefSeq" id="XP_024574611.1">
    <property type="nucleotide sequence ID" value="XM_024723656.1"/>
</dbReference>
<name>A0A0P1ABS9_PLAHL</name>